<keyword evidence="13" id="KW-0325">Glycoprotein</keyword>
<evidence type="ECO:0000313" key="15">
    <source>
        <dbReference type="EMBL" id="MXQ64475.1"/>
    </source>
</evidence>
<evidence type="ECO:0000256" key="10">
    <source>
        <dbReference type="ARBA" id="ARBA00023034"/>
    </source>
</evidence>
<keyword evidence="12" id="KW-1015">Disulfide bond</keyword>
<evidence type="ECO:0000256" key="14">
    <source>
        <dbReference type="ARBA" id="ARBA00042865"/>
    </source>
</evidence>
<evidence type="ECO:0000256" key="9">
    <source>
        <dbReference type="ARBA" id="ARBA00022989"/>
    </source>
</evidence>
<name>A0A6I4W896_9ACTN</name>
<keyword evidence="6" id="KW-0479">Metal-binding</keyword>
<dbReference type="InterPro" id="IPR043538">
    <property type="entry name" value="XYLT"/>
</dbReference>
<evidence type="ECO:0000256" key="6">
    <source>
        <dbReference type="ARBA" id="ARBA00022723"/>
    </source>
</evidence>
<dbReference type="Proteomes" id="UP000431901">
    <property type="component" value="Unassembled WGS sequence"/>
</dbReference>
<dbReference type="GO" id="GO:0015012">
    <property type="term" value="P:heparan sulfate proteoglycan biosynthetic process"/>
    <property type="evidence" value="ECO:0007669"/>
    <property type="project" value="TreeGrafter"/>
</dbReference>
<keyword evidence="16" id="KW-1185">Reference proteome</keyword>
<proteinExistence type="predicted"/>
<dbReference type="GO" id="GO:0050650">
    <property type="term" value="P:chondroitin sulfate proteoglycan biosynthetic process"/>
    <property type="evidence" value="ECO:0007669"/>
    <property type="project" value="TreeGrafter"/>
</dbReference>
<protein>
    <recommendedName>
        <fullName evidence="14">Peptide O-xylosyltransferase</fullName>
    </recommendedName>
</protein>
<evidence type="ECO:0000256" key="5">
    <source>
        <dbReference type="ARBA" id="ARBA00022692"/>
    </source>
</evidence>
<reference evidence="15 16" key="1">
    <citation type="submission" date="2019-12" db="EMBL/GenBank/DDBJ databases">
        <title>Nocardia macrotermitis sp. nov. and Nocardia aurantia sp. nov., isolated from the gut of the fungus growing-termite Macrotermes natalensis.</title>
        <authorList>
            <person name="Christine B."/>
            <person name="Rene B."/>
        </authorList>
    </citation>
    <scope>NUCLEOTIDE SEQUENCE [LARGE SCALE GENOMIC DNA]</scope>
    <source>
        <strain evidence="15 16">DSM 102126</strain>
    </source>
</reference>
<dbReference type="Pfam" id="PF02485">
    <property type="entry name" value="Branch"/>
    <property type="match status" value="1"/>
</dbReference>
<evidence type="ECO:0000256" key="2">
    <source>
        <dbReference type="ARBA" id="ARBA00004648"/>
    </source>
</evidence>
<keyword evidence="7" id="KW-0256">Endoplasmic reticulum</keyword>
<evidence type="ECO:0000256" key="11">
    <source>
        <dbReference type="ARBA" id="ARBA00023136"/>
    </source>
</evidence>
<keyword evidence="8" id="KW-0735">Signal-anchor</keyword>
<keyword evidence="9" id="KW-1133">Transmembrane helix</keyword>
<evidence type="ECO:0000256" key="3">
    <source>
        <dbReference type="ARBA" id="ARBA00022676"/>
    </source>
</evidence>
<dbReference type="InterPro" id="IPR003406">
    <property type="entry name" value="Glyco_trans_14"/>
</dbReference>
<dbReference type="PANTHER" id="PTHR46025">
    <property type="entry name" value="XYLOSYLTRANSFERASE OXT"/>
    <property type="match status" value="1"/>
</dbReference>
<evidence type="ECO:0000256" key="13">
    <source>
        <dbReference type="ARBA" id="ARBA00023180"/>
    </source>
</evidence>
<keyword evidence="10" id="KW-0333">Golgi apparatus</keyword>
<evidence type="ECO:0000256" key="8">
    <source>
        <dbReference type="ARBA" id="ARBA00022968"/>
    </source>
</evidence>
<dbReference type="EMBL" id="WUTW01000002">
    <property type="protein sequence ID" value="MXQ64475.1"/>
    <property type="molecule type" value="Genomic_DNA"/>
</dbReference>
<gene>
    <name evidence="15" type="ORF">GQ466_10535</name>
</gene>
<dbReference type="GO" id="GO:0046872">
    <property type="term" value="F:metal ion binding"/>
    <property type="evidence" value="ECO:0007669"/>
    <property type="project" value="UniProtKB-KW"/>
</dbReference>
<dbReference type="RefSeq" id="WP_161102701.1">
    <property type="nucleotide sequence ID" value="NZ_JBHLYI010000001.1"/>
</dbReference>
<dbReference type="GO" id="GO:0030158">
    <property type="term" value="F:protein xylosyltransferase activity"/>
    <property type="evidence" value="ECO:0007669"/>
    <property type="project" value="InterPro"/>
</dbReference>
<evidence type="ECO:0000256" key="4">
    <source>
        <dbReference type="ARBA" id="ARBA00022679"/>
    </source>
</evidence>
<keyword evidence="4" id="KW-0808">Transferase</keyword>
<dbReference type="AlphaFoldDB" id="A0A6I4W896"/>
<comment type="caution">
    <text evidence="15">The sequence shown here is derived from an EMBL/GenBank/DDBJ whole genome shotgun (WGS) entry which is preliminary data.</text>
</comment>
<keyword evidence="3" id="KW-0328">Glycosyltransferase</keyword>
<evidence type="ECO:0000256" key="12">
    <source>
        <dbReference type="ARBA" id="ARBA00023157"/>
    </source>
</evidence>
<organism evidence="15 16">
    <name type="scientific">Actinomadura rayongensis</name>
    <dbReference type="NCBI Taxonomy" id="1429076"/>
    <lineage>
        <taxon>Bacteria</taxon>
        <taxon>Bacillati</taxon>
        <taxon>Actinomycetota</taxon>
        <taxon>Actinomycetes</taxon>
        <taxon>Streptosporangiales</taxon>
        <taxon>Thermomonosporaceae</taxon>
        <taxon>Actinomadura</taxon>
    </lineage>
</organism>
<keyword evidence="5" id="KW-0812">Transmembrane</keyword>
<evidence type="ECO:0000256" key="7">
    <source>
        <dbReference type="ARBA" id="ARBA00022824"/>
    </source>
</evidence>
<sequence length="290" mass="32602">MGQGTVVVVVLSHRGSEQVARLVERITAGAHSMAVIHHDPSGEPLRLRPSSSVALLPDPVACRWGRLSLVEAQWKALHWVRANVPDFSWVLLVSGQDYPIRPMTAIEAELAASPHDAYLRHFFVGPDPATDEISWQGLTRRRYLYKRRLPFSHRSVPLPMRRRDPFRGDVGLYVGDMWFNLSARAVHGMLDAGPLAERLLRYLRFAPIPDEAFVSSLALNVRPELDVARDSKRFIRWGTRQPHPELITAAHLDDLRSSTAFFARKVDADRHPEVPDLLDALAAERPTAAS</sequence>
<comment type="subcellular location">
    <subcellularLocation>
        <location evidence="2">Endoplasmic reticulum membrane</location>
        <topology evidence="2">Single-pass type II membrane protein</topology>
    </subcellularLocation>
    <subcellularLocation>
        <location evidence="1">Golgi apparatus membrane</location>
        <topology evidence="1">Single-pass type II membrane protein</topology>
    </subcellularLocation>
</comment>
<evidence type="ECO:0000313" key="16">
    <source>
        <dbReference type="Proteomes" id="UP000431901"/>
    </source>
</evidence>
<dbReference type="PANTHER" id="PTHR46025:SF3">
    <property type="entry name" value="XYLOSYLTRANSFERASE OXT"/>
    <property type="match status" value="1"/>
</dbReference>
<evidence type="ECO:0000256" key="1">
    <source>
        <dbReference type="ARBA" id="ARBA00004323"/>
    </source>
</evidence>
<keyword evidence="11" id="KW-0472">Membrane</keyword>
<dbReference type="GO" id="GO:0016020">
    <property type="term" value="C:membrane"/>
    <property type="evidence" value="ECO:0007669"/>
    <property type="project" value="InterPro"/>
</dbReference>
<dbReference type="OrthoDB" id="7943907at2"/>
<accession>A0A6I4W896</accession>